<dbReference type="Pfam" id="PF12729">
    <property type="entry name" value="4HB_MCP_1"/>
    <property type="match status" value="1"/>
</dbReference>
<feature type="compositionally biased region" description="Low complexity" evidence="6">
    <location>
        <begin position="539"/>
        <end position="558"/>
    </location>
</feature>
<gene>
    <name evidence="9" type="ORF">SAMN04487958_10110</name>
</gene>
<dbReference type="Proteomes" id="UP000198505">
    <property type="component" value="Unassembled WGS sequence"/>
</dbReference>
<feature type="compositionally biased region" description="Low complexity" evidence="6">
    <location>
        <begin position="335"/>
        <end position="346"/>
    </location>
</feature>
<dbReference type="GO" id="GO:0005886">
    <property type="term" value="C:plasma membrane"/>
    <property type="evidence" value="ECO:0007669"/>
    <property type="project" value="TreeGrafter"/>
</dbReference>
<evidence type="ECO:0000259" key="8">
    <source>
        <dbReference type="PROSITE" id="PS50111"/>
    </source>
</evidence>
<feature type="domain" description="Methyl-accepting transducer" evidence="8">
    <location>
        <begin position="285"/>
        <end position="514"/>
    </location>
</feature>
<feature type="region of interest" description="Disordered" evidence="6">
    <location>
        <begin position="532"/>
        <end position="570"/>
    </location>
</feature>
<reference evidence="10" key="1">
    <citation type="submission" date="2016-10" db="EMBL/GenBank/DDBJ databases">
        <authorList>
            <person name="Varghese N."/>
            <person name="Submissions S."/>
        </authorList>
    </citation>
    <scope>NUCLEOTIDE SEQUENCE [LARGE SCALE GENOMIC DNA]</scope>
    <source>
        <strain evidence="10">CGMCC 1.6495</strain>
    </source>
</reference>
<dbReference type="PRINTS" id="PR00260">
    <property type="entry name" value="CHEMTRNSDUCR"/>
</dbReference>
<dbReference type="PANTHER" id="PTHR43531">
    <property type="entry name" value="PROTEIN ICFG"/>
    <property type="match status" value="1"/>
</dbReference>
<evidence type="ECO:0000313" key="10">
    <source>
        <dbReference type="Proteomes" id="UP000198505"/>
    </source>
</evidence>
<dbReference type="InterPro" id="IPR004090">
    <property type="entry name" value="Chemotax_Me-accpt_rcpt"/>
</dbReference>
<dbReference type="GO" id="GO:0006935">
    <property type="term" value="P:chemotaxis"/>
    <property type="evidence" value="ECO:0007669"/>
    <property type="project" value="InterPro"/>
</dbReference>
<dbReference type="EMBL" id="FOGS01000001">
    <property type="protein sequence ID" value="SER40794.1"/>
    <property type="molecule type" value="Genomic_DNA"/>
</dbReference>
<dbReference type="FunFam" id="1.10.287.950:FF:000001">
    <property type="entry name" value="Methyl-accepting chemotaxis sensory transducer"/>
    <property type="match status" value="1"/>
</dbReference>
<proteinExistence type="inferred from homology"/>
<keyword evidence="7" id="KW-1133">Transmembrane helix</keyword>
<dbReference type="STRING" id="416874.SAMN04487958_10110"/>
<evidence type="ECO:0000256" key="5">
    <source>
        <dbReference type="PROSITE-ProRule" id="PRU00284"/>
    </source>
</evidence>
<keyword evidence="7" id="KW-0812">Transmembrane</keyword>
<evidence type="ECO:0000256" key="4">
    <source>
        <dbReference type="ARBA" id="ARBA00029447"/>
    </source>
</evidence>
<comment type="similarity">
    <text evidence="4">Belongs to the methyl-accepting chemotaxis (MCP) protein family.</text>
</comment>
<evidence type="ECO:0000256" key="2">
    <source>
        <dbReference type="ARBA" id="ARBA00022481"/>
    </source>
</evidence>
<dbReference type="PROSITE" id="PS50111">
    <property type="entry name" value="CHEMOTAXIS_TRANSDUC_2"/>
    <property type="match status" value="1"/>
</dbReference>
<evidence type="ECO:0000256" key="1">
    <source>
        <dbReference type="ARBA" id="ARBA00004370"/>
    </source>
</evidence>
<feature type="compositionally biased region" description="Polar residues" evidence="6">
    <location>
        <begin position="301"/>
        <end position="311"/>
    </location>
</feature>
<dbReference type="InterPro" id="IPR047347">
    <property type="entry name" value="YvaQ-like_sensor"/>
</dbReference>
<dbReference type="RefSeq" id="WP_092824069.1">
    <property type="nucleotide sequence ID" value="NZ_FOGS01000001.1"/>
</dbReference>
<dbReference type="InterPro" id="IPR024478">
    <property type="entry name" value="HlyB_4HB_MCP"/>
</dbReference>
<evidence type="ECO:0000313" key="9">
    <source>
        <dbReference type="EMBL" id="SER40794.1"/>
    </source>
</evidence>
<dbReference type="SUPFAM" id="SSF58104">
    <property type="entry name" value="Methyl-accepting chemotaxis protein (MCP) signaling domain"/>
    <property type="match status" value="1"/>
</dbReference>
<feature type="transmembrane region" description="Helical" evidence="7">
    <location>
        <begin position="205"/>
        <end position="223"/>
    </location>
</feature>
<protein>
    <submittedName>
        <fullName evidence="9">Methyl-accepting chemotaxis protein</fullName>
    </submittedName>
</protein>
<evidence type="ECO:0000256" key="7">
    <source>
        <dbReference type="SAM" id="Phobius"/>
    </source>
</evidence>
<feature type="region of interest" description="Disordered" evidence="6">
    <location>
        <begin position="333"/>
        <end position="354"/>
    </location>
</feature>
<feature type="region of interest" description="Disordered" evidence="6">
    <location>
        <begin position="292"/>
        <end position="311"/>
    </location>
</feature>
<dbReference type="InterPro" id="IPR051310">
    <property type="entry name" value="MCP_chemotaxis"/>
</dbReference>
<evidence type="ECO:0000256" key="6">
    <source>
        <dbReference type="SAM" id="MobiDB-lite"/>
    </source>
</evidence>
<dbReference type="Gene3D" id="1.10.287.950">
    <property type="entry name" value="Methyl-accepting chemotaxis protein"/>
    <property type="match status" value="1"/>
</dbReference>
<dbReference type="SMART" id="SM00283">
    <property type="entry name" value="MA"/>
    <property type="match status" value="1"/>
</dbReference>
<keyword evidence="2" id="KW-0488">Methylation</keyword>
<feature type="transmembrane region" description="Helical" evidence="7">
    <location>
        <begin position="20"/>
        <end position="39"/>
    </location>
</feature>
<organism evidence="9 10">
    <name type="scientific">Vreelandella subterranea</name>
    <dbReference type="NCBI Taxonomy" id="416874"/>
    <lineage>
        <taxon>Bacteria</taxon>
        <taxon>Pseudomonadati</taxon>
        <taxon>Pseudomonadota</taxon>
        <taxon>Gammaproteobacteria</taxon>
        <taxon>Oceanospirillales</taxon>
        <taxon>Halomonadaceae</taxon>
        <taxon>Vreelandella</taxon>
    </lineage>
</organism>
<evidence type="ECO:0000256" key="3">
    <source>
        <dbReference type="ARBA" id="ARBA00023224"/>
    </source>
</evidence>
<dbReference type="CDD" id="cd11386">
    <property type="entry name" value="MCP_signal"/>
    <property type="match status" value="1"/>
</dbReference>
<accession>A0A1H9NXN1</accession>
<keyword evidence="7" id="KW-0472">Membrane</keyword>
<dbReference type="GO" id="GO:0007165">
    <property type="term" value="P:signal transduction"/>
    <property type="evidence" value="ECO:0007669"/>
    <property type="project" value="UniProtKB-KW"/>
</dbReference>
<keyword evidence="3 5" id="KW-0807">Transducer</keyword>
<dbReference type="CDD" id="cd19411">
    <property type="entry name" value="MCP2201-like_sensor"/>
    <property type="match status" value="1"/>
</dbReference>
<sequence length="570" mass="61392">MLLSNSRFTGTKISTRLTLGFSALLALLVILTGIGIYQVNQIDRDLSIINDVNGAKQRHAIDWRGSVHDRAIALRDIVLTRDGNITSLQETMQRLQDNYVSASSGMQSVIAENADMQGQNNSEEQNLLSRIEEQAESTRALTDEVLDAHAQGNYQAAEQLLLDEAGAAYAEWLNRINQFIDHQEQLNNDTTASARDTASGFQMQMLGLTVFALLVGGFIAVFMTRQLMRELGAEPHEVKAFAEAIGRGELDSQGRLKKGDKRSIMASQVEMARQLQDIVAEVRASAQAVASNSEQIAEGNNDLSSRTEQQASALAETASAMEQLNSTVKLNADNSEQASQEASSASRTATQGGDAVRQVADTMNDLNKSSQEIAGIISTIDAIAFQTNILALNASVEAARAGEHGRGFAVVAEEVRKLAQRSADAAREINDLISSNLERVKHGNERAADANKSTEEIVAAIGRVTDIMKEISHASAEQSAGVQEVGQAVTEMDQVTQQNASLVHESATAANNLRQNAHKLIDSMSIFRLPSSGSDHAKALASSQATANAAPATSQPALRQQKPQPEWESF</sequence>
<comment type="subcellular location">
    <subcellularLocation>
        <location evidence="1">Membrane</location>
    </subcellularLocation>
</comment>
<dbReference type="AlphaFoldDB" id="A0A1H9NXN1"/>
<dbReference type="GO" id="GO:0004888">
    <property type="term" value="F:transmembrane signaling receptor activity"/>
    <property type="evidence" value="ECO:0007669"/>
    <property type="project" value="InterPro"/>
</dbReference>
<dbReference type="PANTHER" id="PTHR43531:SF14">
    <property type="entry name" value="METHYL-ACCEPTING CHEMOTAXIS PROTEIN I-RELATED"/>
    <property type="match status" value="1"/>
</dbReference>
<name>A0A1H9NXN1_9GAMM</name>
<keyword evidence="10" id="KW-1185">Reference proteome</keyword>
<dbReference type="InterPro" id="IPR004089">
    <property type="entry name" value="MCPsignal_dom"/>
</dbReference>
<dbReference type="Pfam" id="PF00015">
    <property type="entry name" value="MCPsignal"/>
    <property type="match status" value="1"/>
</dbReference>